<evidence type="ECO:0000256" key="1">
    <source>
        <dbReference type="SAM" id="MobiDB-lite"/>
    </source>
</evidence>
<gene>
    <name evidence="2" type="ORF">H9851_00095</name>
</gene>
<evidence type="ECO:0000313" key="2">
    <source>
        <dbReference type="EMBL" id="HIX49673.1"/>
    </source>
</evidence>
<feature type="compositionally biased region" description="Basic and acidic residues" evidence="1">
    <location>
        <begin position="579"/>
        <end position="589"/>
    </location>
</feature>
<feature type="region of interest" description="Disordered" evidence="1">
    <location>
        <begin position="563"/>
        <end position="589"/>
    </location>
</feature>
<dbReference type="AlphaFoldDB" id="A0A9D2ATT8"/>
<sequence>MEEKTITFDLSADKLLDMAEGKLDDGEFLGALRLLHKSLDLYGPGADEYADIAEAYEGMELYERAAHAWFCFLDICAEEERVDAYEGLITCYYNLGNAPMAMHYYGCMMCDKYVTDDMGAEMAEVLRTPALPRFKVSWPPESADYSGDIDAGLKAIKSGKYAEAQQCFLRVHPDSEYYPSAMNYLAVSHLLAGDSAKAEKVCTEALARDPENVQLLSTYAAVLIEQERRQESRAVAEKLAVMETDDPDELYKVATVCCENELYDEAYQKFCLLERDVFYDKTLLFFKAVAAFRSGRVKESLASFGKILDLYPRAAVARYYFRAVREYAEGGGKGDAPFTSFFYRVPRGIREENAGTLVFLTNMTAENLQMLIRQPYVNEVLEWAFDESDGQEPQLQALAAEVLAAGDLQPQLWQMLLDPSVGDVIKIDALRRKCERNKDFSCGVVISDIYCHADFERLELGRKCRQKFISAYAMLFARFAVIGDVRAEDLRFAAQSIYMLLAGADKFSAVKDKESLAGAIYLTVSSSADKRKLRRIVRVLGTTEEEVSELLSAIHACMPAMEEAAAAEAEQKPKRKKRKGEEANDDEAH</sequence>
<reference evidence="2" key="2">
    <citation type="submission" date="2021-04" db="EMBL/GenBank/DDBJ databases">
        <authorList>
            <person name="Gilroy R."/>
        </authorList>
    </citation>
    <scope>NUCLEOTIDE SEQUENCE</scope>
    <source>
        <strain evidence="2">2189</strain>
    </source>
</reference>
<dbReference type="SUPFAM" id="SSF48452">
    <property type="entry name" value="TPR-like"/>
    <property type="match status" value="1"/>
</dbReference>
<evidence type="ECO:0000313" key="3">
    <source>
        <dbReference type="Proteomes" id="UP000886847"/>
    </source>
</evidence>
<dbReference type="EMBL" id="DXEW01000001">
    <property type="protein sequence ID" value="HIX49673.1"/>
    <property type="molecule type" value="Genomic_DNA"/>
</dbReference>
<reference evidence="2" key="1">
    <citation type="journal article" date="2021" name="PeerJ">
        <title>Extensive microbial diversity within the chicken gut microbiome revealed by metagenomics and culture.</title>
        <authorList>
            <person name="Gilroy R."/>
            <person name="Ravi A."/>
            <person name="Getino M."/>
            <person name="Pursley I."/>
            <person name="Horton D.L."/>
            <person name="Alikhan N.F."/>
            <person name="Baker D."/>
            <person name="Gharbi K."/>
            <person name="Hall N."/>
            <person name="Watson M."/>
            <person name="Adriaenssens E.M."/>
            <person name="Foster-Nyarko E."/>
            <person name="Jarju S."/>
            <person name="Secka A."/>
            <person name="Antonio M."/>
            <person name="Oren A."/>
            <person name="Chaudhuri R.R."/>
            <person name="La Ragione R."/>
            <person name="Hildebrand F."/>
            <person name="Pallen M.J."/>
        </authorList>
    </citation>
    <scope>NUCLEOTIDE SEQUENCE</scope>
    <source>
        <strain evidence="2">2189</strain>
    </source>
</reference>
<protein>
    <recommendedName>
        <fullName evidence="4">Tetratricopeptide repeat protein</fullName>
    </recommendedName>
</protein>
<proteinExistence type="predicted"/>
<dbReference type="InterPro" id="IPR019734">
    <property type="entry name" value="TPR_rpt"/>
</dbReference>
<evidence type="ECO:0008006" key="4">
    <source>
        <dbReference type="Google" id="ProtNLM"/>
    </source>
</evidence>
<accession>A0A9D2ATT8</accession>
<dbReference type="SMART" id="SM00028">
    <property type="entry name" value="TPR"/>
    <property type="match status" value="3"/>
</dbReference>
<name>A0A9D2ATT8_9FIRM</name>
<dbReference type="Gene3D" id="1.25.40.10">
    <property type="entry name" value="Tetratricopeptide repeat domain"/>
    <property type="match status" value="1"/>
</dbReference>
<dbReference type="Pfam" id="PF14559">
    <property type="entry name" value="TPR_19"/>
    <property type="match status" value="1"/>
</dbReference>
<organism evidence="2 3">
    <name type="scientific">Candidatus Borkfalkia faecavium</name>
    <dbReference type="NCBI Taxonomy" id="2838508"/>
    <lineage>
        <taxon>Bacteria</taxon>
        <taxon>Bacillati</taxon>
        <taxon>Bacillota</taxon>
        <taxon>Clostridia</taxon>
        <taxon>Christensenellales</taxon>
        <taxon>Christensenellaceae</taxon>
        <taxon>Candidatus Borkfalkia</taxon>
    </lineage>
</organism>
<dbReference type="InterPro" id="IPR011990">
    <property type="entry name" value="TPR-like_helical_dom_sf"/>
</dbReference>
<comment type="caution">
    <text evidence="2">The sequence shown here is derived from an EMBL/GenBank/DDBJ whole genome shotgun (WGS) entry which is preliminary data.</text>
</comment>
<dbReference type="Proteomes" id="UP000886847">
    <property type="component" value="Unassembled WGS sequence"/>
</dbReference>